<dbReference type="InterPro" id="IPR012429">
    <property type="entry name" value="HGSNAT_cat"/>
</dbReference>
<reference evidence="3 4" key="1">
    <citation type="submission" date="2020-08" db="EMBL/GenBank/DDBJ databases">
        <title>Genomic Encyclopedia of Type Strains, Phase IV (KMG-IV): sequencing the most valuable type-strain genomes for metagenomic binning, comparative biology and taxonomic classification.</title>
        <authorList>
            <person name="Goeker M."/>
        </authorList>
    </citation>
    <scope>NUCLEOTIDE SEQUENCE [LARGE SCALE GENOMIC DNA]</scope>
    <source>
        <strain evidence="3 4">DSM 26575</strain>
    </source>
</reference>
<organism evidence="3 4">
    <name type="scientific">Rhizobium metallidurans</name>
    <dbReference type="NCBI Taxonomy" id="1265931"/>
    <lineage>
        <taxon>Bacteria</taxon>
        <taxon>Pseudomonadati</taxon>
        <taxon>Pseudomonadota</taxon>
        <taxon>Alphaproteobacteria</taxon>
        <taxon>Hyphomicrobiales</taxon>
        <taxon>Rhizobiaceae</taxon>
        <taxon>Rhizobium/Agrobacterium group</taxon>
        <taxon>Rhizobium</taxon>
    </lineage>
</organism>
<feature type="transmembrane region" description="Helical" evidence="1">
    <location>
        <begin position="191"/>
        <end position="209"/>
    </location>
</feature>
<comment type="caution">
    <text evidence="3">The sequence shown here is derived from an EMBL/GenBank/DDBJ whole genome shotgun (WGS) entry which is preliminary data.</text>
</comment>
<protein>
    <submittedName>
        <fullName evidence="3">Putative membrane protein</fullName>
    </submittedName>
</protein>
<dbReference type="Pfam" id="PF07786">
    <property type="entry name" value="HGSNAT_cat"/>
    <property type="match status" value="1"/>
</dbReference>
<name>A0A7W6CP01_9HYPH</name>
<evidence type="ECO:0000259" key="2">
    <source>
        <dbReference type="Pfam" id="PF07786"/>
    </source>
</evidence>
<feature type="transmembrane region" description="Helical" evidence="1">
    <location>
        <begin position="21"/>
        <end position="38"/>
    </location>
</feature>
<gene>
    <name evidence="3" type="ORF">GGQ67_002221</name>
</gene>
<dbReference type="EMBL" id="JACIDW010000005">
    <property type="protein sequence ID" value="MBB3964560.1"/>
    <property type="molecule type" value="Genomic_DNA"/>
</dbReference>
<feature type="transmembrane region" description="Helical" evidence="1">
    <location>
        <begin position="92"/>
        <end position="109"/>
    </location>
</feature>
<accession>A0A7W6CP01</accession>
<feature type="transmembrane region" description="Helical" evidence="1">
    <location>
        <begin position="235"/>
        <end position="256"/>
    </location>
</feature>
<feature type="domain" description="Heparan-alpha-glucosaminide N-acetyltransferase catalytic" evidence="2">
    <location>
        <begin position="16"/>
        <end position="243"/>
    </location>
</feature>
<evidence type="ECO:0000256" key="1">
    <source>
        <dbReference type="SAM" id="Phobius"/>
    </source>
</evidence>
<dbReference type="Proteomes" id="UP000582090">
    <property type="component" value="Unassembled WGS sequence"/>
</dbReference>
<dbReference type="RefSeq" id="WP_183900194.1">
    <property type="nucleotide sequence ID" value="NZ_JACIDW010000005.1"/>
</dbReference>
<feature type="transmembrane region" description="Helical" evidence="1">
    <location>
        <begin position="58"/>
        <end position="80"/>
    </location>
</feature>
<keyword evidence="1" id="KW-0812">Transmembrane</keyword>
<keyword evidence="1" id="KW-0472">Membrane</keyword>
<proteinExistence type="predicted"/>
<feature type="transmembrane region" description="Helical" evidence="1">
    <location>
        <begin position="141"/>
        <end position="163"/>
    </location>
</feature>
<keyword evidence="4" id="KW-1185">Reference proteome</keyword>
<sequence>MTVATTDTAGRPKLPRIGLLDTLRGAALIAMATYHFGWDIELVGYLPPSTATTGWMKLYARSIASTFVFIVGVSLVLANTPETRWKSFWKRLGMIVAAAAAISVATYFLTPGEWIFFGILHSIAVLSVIGMLLLRLPLPVIIVLTVVATAAWIADTFVSPGILRWPFFNPRYLAWIGFAEMPQRSNDYVPLFPWIVPFLLGFTSAALAIRTELPAKLAAMGTGSSLLAKIGRRSLSFYLIHQPVLISIAFAMAYVVPPAKPDPAETYLQQCNTSCTVEQGQALCRSFCQCTLDKLQEQQLFTPFQSGEIKPDDGRILSLASECSAAPQ</sequence>
<keyword evidence="1" id="KW-1133">Transmembrane helix</keyword>
<evidence type="ECO:0000313" key="4">
    <source>
        <dbReference type="Proteomes" id="UP000582090"/>
    </source>
</evidence>
<evidence type="ECO:0000313" key="3">
    <source>
        <dbReference type="EMBL" id="MBB3964560.1"/>
    </source>
</evidence>
<dbReference type="AlphaFoldDB" id="A0A7W6CP01"/>
<feature type="transmembrane region" description="Helical" evidence="1">
    <location>
        <begin position="115"/>
        <end position="134"/>
    </location>
</feature>